<reference evidence="2" key="1">
    <citation type="submission" date="2020-08" db="EMBL/GenBank/DDBJ databases">
        <title>Multicomponent nature underlies the extraordinary mechanical properties of spider dragline silk.</title>
        <authorList>
            <person name="Kono N."/>
            <person name="Nakamura H."/>
            <person name="Mori M."/>
            <person name="Yoshida Y."/>
            <person name="Ohtoshi R."/>
            <person name="Malay A.D."/>
            <person name="Moran D.A.P."/>
            <person name="Tomita M."/>
            <person name="Numata K."/>
            <person name="Arakawa K."/>
        </authorList>
    </citation>
    <scope>NUCLEOTIDE SEQUENCE</scope>
</reference>
<evidence type="ECO:0000313" key="3">
    <source>
        <dbReference type="Proteomes" id="UP000887159"/>
    </source>
</evidence>
<feature type="compositionally biased region" description="Basic residues" evidence="1">
    <location>
        <begin position="47"/>
        <end position="61"/>
    </location>
</feature>
<accession>A0A8X6UTZ5</accession>
<evidence type="ECO:0000256" key="1">
    <source>
        <dbReference type="SAM" id="MobiDB-lite"/>
    </source>
</evidence>
<gene>
    <name evidence="2" type="ORF">TNCV_2465061</name>
</gene>
<dbReference type="Proteomes" id="UP000887159">
    <property type="component" value="Unassembled WGS sequence"/>
</dbReference>
<keyword evidence="3" id="KW-1185">Reference proteome</keyword>
<comment type="caution">
    <text evidence="2">The sequence shown here is derived from an EMBL/GenBank/DDBJ whole genome shotgun (WGS) entry which is preliminary data.</text>
</comment>
<evidence type="ECO:0000313" key="2">
    <source>
        <dbReference type="EMBL" id="GFX87613.1"/>
    </source>
</evidence>
<proteinExistence type="predicted"/>
<sequence>MVFDDLRFYPNFELDTSFREYQTSSSESESEDLVSVKKRPLKVAAKKKAKVSGLRERKKREKNASST</sequence>
<protein>
    <submittedName>
        <fullName evidence="2">Uncharacterized protein</fullName>
    </submittedName>
</protein>
<dbReference type="EMBL" id="BMAU01021036">
    <property type="protein sequence ID" value="GFX87613.1"/>
    <property type="molecule type" value="Genomic_DNA"/>
</dbReference>
<dbReference type="AlphaFoldDB" id="A0A8X6UTZ5"/>
<feature type="region of interest" description="Disordered" evidence="1">
    <location>
        <begin position="47"/>
        <end position="67"/>
    </location>
</feature>
<organism evidence="2 3">
    <name type="scientific">Trichonephila clavipes</name>
    <name type="common">Golden silk orbweaver</name>
    <name type="synonym">Nephila clavipes</name>
    <dbReference type="NCBI Taxonomy" id="2585209"/>
    <lineage>
        <taxon>Eukaryota</taxon>
        <taxon>Metazoa</taxon>
        <taxon>Ecdysozoa</taxon>
        <taxon>Arthropoda</taxon>
        <taxon>Chelicerata</taxon>
        <taxon>Arachnida</taxon>
        <taxon>Araneae</taxon>
        <taxon>Araneomorphae</taxon>
        <taxon>Entelegynae</taxon>
        <taxon>Araneoidea</taxon>
        <taxon>Nephilidae</taxon>
        <taxon>Trichonephila</taxon>
    </lineage>
</organism>
<name>A0A8X6UTZ5_TRICX</name>